<name>A0A0S4IQA2_BODSA</name>
<feature type="signal peptide" evidence="1">
    <location>
        <begin position="1"/>
        <end position="19"/>
    </location>
</feature>
<evidence type="ECO:0000256" key="1">
    <source>
        <dbReference type="SAM" id="SignalP"/>
    </source>
</evidence>
<dbReference type="OMA" id="HFDAPWF"/>
<evidence type="ECO:0000313" key="2">
    <source>
        <dbReference type="EMBL" id="CUF22318.1"/>
    </source>
</evidence>
<proteinExistence type="predicted"/>
<evidence type="ECO:0000313" key="3">
    <source>
        <dbReference type="Proteomes" id="UP000051952"/>
    </source>
</evidence>
<dbReference type="EMBL" id="CYKH01000268">
    <property type="protein sequence ID" value="CUF22318.1"/>
    <property type="molecule type" value="Genomic_DNA"/>
</dbReference>
<feature type="chain" id="PRO_5006621454" evidence="1">
    <location>
        <begin position="20"/>
        <end position="426"/>
    </location>
</feature>
<dbReference type="OrthoDB" id="436442at2759"/>
<accession>A0A0S4IQA2</accession>
<reference evidence="3" key="1">
    <citation type="submission" date="2015-09" db="EMBL/GenBank/DDBJ databases">
        <authorList>
            <consortium name="Pathogen Informatics"/>
        </authorList>
    </citation>
    <scope>NUCLEOTIDE SEQUENCE [LARGE SCALE GENOMIC DNA]</scope>
    <source>
        <strain evidence="3">Lake Konstanz</strain>
    </source>
</reference>
<gene>
    <name evidence="2" type="ORF">BSAL_60340</name>
</gene>
<keyword evidence="1" id="KW-0732">Signal</keyword>
<organism evidence="2 3">
    <name type="scientific">Bodo saltans</name>
    <name type="common">Flagellated protozoan</name>
    <dbReference type="NCBI Taxonomy" id="75058"/>
    <lineage>
        <taxon>Eukaryota</taxon>
        <taxon>Discoba</taxon>
        <taxon>Euglenozoa</taxon>
        <taxon>Kinetoplastea</taxon>
        <taxon>Metakinetoplastina</taxon>
        <taxon>Eubodonida</taxon>
        <taxon>Bodonidae</taxon>
        <taxon>Bodo</taxon>
    </lineage>
</organism>
<dbReference type="AlphaFoldDB" id="A0A0S4IQA2"/>
<dbReference type="VEuPathDB" id="TriTrypDB:BSAL_60340"/>
<dbReference type="Proteomes" id="UP000051952">
    <property type="component" value="Unassembled WGS sequence"/>
</dbReference>
<sequence length="426" mass="48404">MGGFSYALIAISAVLLACAYVAPPRLRLPPHLLGHPIVDKPNFLDETTVDDLLDWTRRLGALPSVTRDTDSYKVKREHIGEAVPINNVTKKCDKPFLIPDAKRELCVFPGRIDVGKHFIMAGGLEGLKEPYETIVSRVQPFIKYIFNYSEHPVPKRLFESEEFTKLAKEVCPSHKQGVLDYFQFNLIVQVPGQTVASHIDAPVFYHANRFEFPQWLLASMVFSGLFQDDFVDQVQVVAYYHKWKTSDGGEFYFWDDLSGQAKKSFPASRSANSVDGSKVVHAAAIYQPKKTPPILDQNARNELEYNKLTKQWEVKSDGIVARVYNEEEIRFGAVYRARCFADKADQAAFRKGQANQWSLDYVLGIFKKDLVSRGVYREGIDAYDLGLLIMKTYISYPLSPNAVFPYNYCALSRLYPWTAPLLKLVC</sequence>
<protein>
    <submittedName>
        <fullName evidence="2">Membrane-associated protein, putative</fullName>
    </submittedName>
</protein>
<keyword evidence="3" id="KW-1185">Reference proteome</keyword>